<organism evidence="12 13">
    <name type="scientific">Enterococcus canis</name>
    <dbReference type="NCBI Taxonomy" id="214095"/>
    <lineage>
        <taxon>Bacteria</taxon>
        <taxon>Bacillati</taxon>
        <taxon>Bacillota</taxon>
        <taxon>Bacilli</taxon>
        <taxon>Lactobacillales</taxon>
        <taxon>Enterococcaceae</taxon>
        <taxon>Enterococcus</taxon>
    </lineage>
</organism>
<dbReference type="CDD" id="cd18550">
    <property type="entry name" value="ABC_6TM_exporter_like"/>
    <property type="match status" value="1"/>
</dbReference>
<dbReference type="AlphaFoldDB" id="A0A1L8RGE0"/>
<dbReference type="InterPro" id="IPR039421">
    <property type="entry name" value="Type_1_exporter"/>
</dbReference>
<dbReference type="PROSITE" id="PS50893">
    <property type="entry name" value="ABC_TRANSPORTER_2"/>
    <property type="match status" value="1"/>
</dbReference>
<proteinExistence type="predicted"/>
<comment type="caution">
    <text evidence="12">The sequence shown here is derived from an EMBL/GenBank/DDBJ whole genome shotgun (WGS) entry which is preliminary data.</text>
</comment>
<keyword evidence="13" id="KW-1185">Reference proteome</keyword>
<dbReference type="InterPro" id="IPR003593">
    <property type="entry name" value="AAA+_ATPase"/>
</dbReference>
<evidence type="ECO:0000256" key="5">
    <source>
        <dbReference type="ARBA" id="ARBA00022741"/>
    </source>
</evidence>
<name>A0A1L8RGE0_9ENTE</name>
<feature type="transmembrane region" description="Helical" evidence="9">
    <location>
        <begin position="183"/>
        <end position="200"/>
    </location>
</feature>
<dbReference type="Pfam" id="PF00005">
    <property type="entry name" value="ABC_tran"/>
    <property type="match status" value="1"/>
</dbReference>
<dbReference type="GO" id="GO:0005886">
    <property type="term" value="C:plasma membrane"/>
    <property type="evidence" value="ECO:0007669"/>
    <property type="project" value="UniProtKB-SubCell"/>
</dbReference>
<dbReference type="Pfam" id="PF00664">
    <property type="entry name" value="ABC_membrane"/>
    <property type="match status" value="1"/>
</dbReference>
<dbReference type="InterPro" id="IPR011527">
    <property type="entry name" value="ABC1_TM_dom"/>
</dbReference>
<dbReference type="SMART" id="SM00382">
    <property type="entry name" value="AAA"/>
    <property type="match status" value="1"/>
</dbReference>
<keyword evidence="5" id="KW-0547">Nucleotide-binding</keyword>
<dbReference type="PANTHER" id="PTHR43394:SF1">
    <property type="entry name" value="ATP-BINDING CASSETTE SUB-FAMILY B MEMBER 10, MITOCHONDRIAL"/>
    <property type="match status" value="1"/>
</dbReference>
<evidence type="ECO:0000256" key="8">
    <source>
        <dbReference type="ARBA" id="ARBA00023136"/>
    </source>
</evidence>
<dbReference type="SUPFAM" id="SSF52540">
    <property type="entry name" value="P-loop containing nucleoside triphosphate hydrolases"/>
    <property type="match status" value="1"/>
</dbReference>
<evidence type="ECO:0000256" key="9">
    <source>
        <dbReference type="SAM" id="Phobius"/>
    </source>
</evidence>
<dbReference type="SUPFAM" id="SSF90123">
    <property type="entry name" value="ABC transporter transmembrane region"/>
    <property type="match status" value="1"/>
</dbReference>
<protein>
    <submittedName>
        <fullName evidence="12">Multidrug ABC transporter ATPase/permease</fullName>
    </submittedName>
</protein>
<dbReference type="PANTHER" id="PTHR43394">
    <property type="entry name" value="ATP-DEPENDENT PERMEASE MDL1, MITOCHONDRIAL"/>
    <property type="match status" value="1"/>
</dbReference>
<feature type="domain" description="ABC transporter" evidence="10">
    <location>
        <begin position="379"/>
        <end position="616"/>
    </location>
</feature>
<feature type="transmembrane region" description="Helical" evidence="9">
    <location>
        <begin position="160"/>
        <end position="177"/>
    </location>
</feature>
<keyword evidence="2" id="KW-0813">Transport</keyword>
<dbReference type="GO" id="GO:0015421">
    <property type="term" value="F:ABC-type oligopeptide transporter activity"/>
    <property type="evidence" value="ECO:0007669"/>
    <property type="project" value="TreeGrafter"/>
</dbReference>
<comment type="subcellular location">
    <subcellularLocation>
        <location evidence="1">Cell membrane</location>
        <topology evidence="1">Multi-pass membrane protein</topology>
    </subcellularLocation>
</comment>
<dbReference type="GO" id="GO:0005524">
    <property type="term" value="F:ATP binding"/>
    <property type="evidence" value="ECO:0007669"/>
    <property type="project" value="UniProtKB-KW"/>
</dbReference>
<dbReference type="Gene3D" id="3.40.50.300">
    <property type="entry name" value="P-loop containing nucleotide triphosphate hydrolases"/>
    <property type="match status" value="1"/>
</dbReference>
<keyword evidence="4 9" id="KW-0812">Transmembrane</keyword>
<dbReference type="PROSITE" id="PS50929">
    <property type="entry name" value="ABC_TM1F"/>
    <property type="match status" value="1"/>
</dbReference>
<accession>A0A1L8RGE0</accession>
<feature type="transmembrane region" description="Helical" evidence="9">
    <location>
        <begin position="39"/>
        <end position="58"/>
    </location>
</feature>
<evidence type="ECO:0000313" key="12">
    <source>
        <dbReference type="EMBL" id="OJG18762.1"/>
    </source>
</evidence>
<reference evidence="12 13" key="1">
    <citation type="submission" date="2014-12" db="EMBL/GenBank/DDBJ databases">
        <title>Draft genome sequences of 29 type strains of Enterococci.</title>
        <authorList>
            <person name="Zhong Z."/>
            <person name="Sun Z."/>
            <person name="Liu W."/>
            <person name="Zhang W."/>
            <person name="Zhang H."/>
        </authorList>
    </citation>
    <scope>NUCLEOTIDE SEQUENCE [LARGE SCALE GENOMIC DNA]</scope>
    <source>
        <strain evidence="12 13">DSM 17029</strain>
    </source>
</reference>
<dbReference type="EMBL" id="JXKH01000003">
    <property type="protein sequence ID" value="OJG18762.1"/>
    <property type="molecule type" value="Genomic_DNA"/>
</dbReference>
<evidence type="ECO:0000256" key="6">
    <source>
        <dbReference type="ARBA" id="ARBA00022840"/>
    </source>
</evidence>
<dbReference type="InterPro" id="IPR017871">
    <property type="entry name" value="ABC_transporter-like_CS"/>
</dbReference>
<dbReference type="RefSeq" id="WP_067393984.1">
    <property type="nucleotide sequence ID" value="NZ_JXKH01000003.1"/>
</dbReference>
<evidence type="ECO:0000313" key="13">
    <source>
        <dbReference type="Proteomes" id="UP000181884"/>
    </source>
</evidence>
<evidence type="ECO:0000256" key="2">
    <source>
        <dbReference type="ARBA" id="ARBA00022448"/>
    </source>
</evidence>
<dbReference type="InterPro" id="IPR027417">
    <property type="entry name" value="P-loop_NTPase"/>
</dbReference>
<dbReference type="STRING" id="214095.RU97_GL001380"/>
<keyword evidence="3" id="KW-1003">Cell membrane</keyword>
<feature type="domain" description="ABC transmembrane type-1" evidence="11">
    <location>
        <begin position="42"/>
        <end position="326"/>
    </location>
</feature>
<gene>
    <name evidence="12" type="ORF">RU97_GL001380</name>
</gene>
<dbReference type="Proteomes" id="UP000181884">
    <property type="component" value="Unassembled WGS sequence"/>
</dbReference>
<evidence type="ECO:0000256" key="3">
    <source>
        <dbReference type="ARBA" id="ARBA00022475"/>
    </source>
</evidence>
<dbReference type="InterPro" id="IPR036640">
    <property type="entry name" value="ABC1_TM_sf"/>
</dbReference>
<evidence type="ECO:0000256" key="7">
    <source>
        <dbReference type="ARBA" id="ARBA00022989"/>
    </source>
</evidence>
<evidence type="ECO:0000256" key="4">
    <source>
        <dbReference type="ARBA" id="ARBA00022692"/>
    </source>
</evidence>
<feature type="transmembrane region" description="Helical" evidence="9">
    <location>
        <begin position="269"/>
        <end position="291"/>
    </location>
</feature>
<sequence>MAGGMHLRSFTQDKEKIKDAKIEKETVLRVLQYAKPYKLLLLLFLVVISLDALFGAWTPLLLKSIIDVGIAQKDVGYVIRYALFAALLAIGSALLTLAQRFLSARIGQGVIFDLQKELFEHIQQLSLAFFARTKTGALVQRINGDVTGAQAVFTQTLNSVFSNILSVVFVLAAMFSMSWQLTLIALLLVPAFILPAKLLGPKLALLMRESYDTKAEATQLSNERFNVAGAQLAKTYGDPVTDAQTYAAQLKKVRDLSVRQTVTGSFMRVTVGLVSSLALAVVYGFGGVLAIHETITVGVVVALTSYLTRLYAPITTLSNVQVDILTALVSFERVFEILDLEPHVKEIAAPIDLELAIADKGASITFEHVGFHYPADDEIVFGSLEVLPESHDQEQPILQDLNFTIAPGEMIALVGPSGAGKSTLSQLLTRLYDPTEGVVKVAEVPLTDASLKSVRETIGIVSQDAHMFHDTIGNNLRYARPEATDAQIEEALREAYIWDLVKSLPQGLDTVIGDRGYRLSGGERQRLAIARLLLKAPAIVVLDEATAHLDSESEHYIQEALNTALTGRTAVVIAHRLSTVRNADRILVLQSGKIVEMGTHQELLQQPGLYQELYHLQFEE</sequence>
<dbReference type="InterPro" id="IPR003439">
    <property type="entry name" value="ABC_transporter-like_ATP-bd"/>
</dbReference>
<evidence type="ECO:0000259" key="10">
    <source>
        <dbReference type="PROSITE" id="PS50893"/>
    </source>
</evidence>
<evidence type="ECO:0000256" key="1">
    <source>
        <dbReference type="ARBA" id="ARBA00004651"/>
    </source>
</evidence>
<keyword evidence="6" id="KW-0067">ATP-binding</keyword>
<keyword evidence="7 9" id="KW-1133">Transmembrane helix</keyword>
<dbReference type="PROSITE" id="PS00211">
    <property type="entry name" value="ABC_TRANSPORTER_1"/>
    <property type="match status" value="1"/>
</dbReference>
<evidence type="ECO:0000259" key="11">
    <source>
        <dbReference type="PROSITE" id="PS50929"/>
    </source>
</evidence>
<dbReference type="Gene3D" id="1.20.1560.10">
    <property type="entry name" value="ABC transporter type 1, transmembrane domain"/>
    <property type="match status" value="1"/>
</dbReference>
<dbReference type="GO" id="GO:0016887">
    <property type="term" value="F:ATP hydrolysis activity"/>
    <property type="evidence" value="ECO:0007669"/>
    <property type="project" value="InterPro"/>
</dbReference>
<dbReference type="FunFam" id="3.40.50.300:FF:000221">
    <property type="entry name" value="Multidrug ABC transporter ATP-binding protein"/>
    <property type="match status" value="1"/>
</dbReference>
<keyword evidence="8 9" id="KW-0472">Membrane</keyword>
<feature type="transmembrane region" description="Helical" evidence="9">
    <location>
        <begin position="78"/>
        <end position="98"/>
    </location>
</feature>